<protein>
    <submittedName>
        <fullName evidence="2">Uncharacterized protein</fullName>
    </submittedName>
</protein>
<gene>
    <name evidence="2" type="ordered locus">Closa_0720</name>
</gene>
<proteinExistence type="predicted"/>
<dbReference type="HOGENOM" id="CLU_3116641_0_0_9"/>
<keyword evidence="1" id="KW-0812">Transmembrane</keyword>
<accession>D9R5E0</accession>
<organism evidence="2 3">
    <name type="scientific">Lacrimispora saccharolytica (strain ATCC 35040 / DSM 2544 / NRCC 2533 / WM1)</name>
    <name type="common">Clostridium saccharolyticum</name>
    <dbReference type="NCBI Taxonomy" id="610130"/>
    <lineage>
        <taxon>Bacteria</taxon>
        <taxon>Bacillati</taxon>
        <taxon>Bacillota</taxon>
        <taxon>Clostridia</taxon>
        <taxon>Lachnospirales</taxon>
        <taxon>Lachnospiraceae</taxon>
        <taxon>Lacrimispora</taxon>
    </lineage>
</organism>
<feature type="transmembrane region" description="Helical" evidence="1">
    <location>
        <begin position="6"/>
        <end position="29"/>
    </location>
</feature>
<reference evidence="2" key="1">
    <citation type="submission" date="2010-07" db="EMBL/GenBank/DDBJ databases">
        <title>Complete sequence of Clostridium saccharolyticum WM1.</title>
        <authorList>
            <consortium name="US DOE Joint Genome Institute"/>
            <person name="Lucas S."/>
            <person name="Copeland A."/>
            <person name="Lapidus A."/>
            <person name="Cheng J.-F."/>
            <person name="Bruce D."/>
            <person name="Goodwin L."/>
            <person name="Pitluck S."/>
            <person name="Chertkov O."/>
            <person name="Detter J.C."/>
            <person name="Han C."/>
            <person name="Tapia R."/>
            <person name="Land M."/>
            <person name="Hauser L."/>
            <person name="Chang Y.-J."/>
            <person name="Jeffries C."/>
            <person name="Kyrpides N."/>
            <person name="Ivanova N."/>
            <person name="Mikhailova N."/>
            <person name="Mouttaki H."/>
            <person name="Lin L."/>
            <person name="Zhou J."/>
            <person name="Hemme C.L."/>
            <person name="Woyke T."/>
        </authorList>
    </citation>
    <scope>NUCLEOTIDE SEQUENCE [LARGE SCALE GENOMIC DNA]</scope>
    <source>
        <strain evidence="2">WM1</strain>
    </source>
</reference>
<dbReference type="EMBL" id="CP002109">
    <property type="protein sequence ID" value="ADL03346.1"/>
    <property type="molecule type" value="Genomic_DNA"/>
</dbReference>
<keyword evidence="1" id="KW-0472">Membrane</keyword>
<keyword evidence="1" id="KW-1133">Transmembrane helix</keyword>
<sequence>MWFIWILIFMALCIIGIVIILIGHTIWLVTKRNEKIFEMENKKMEEEENE</sequence>
<dbReference type="AlphaFoldDB" id="D9R5E0"/>
<name>D9R5E0_LACSW</name>
<dbReference type="RefSeq" id="WP_013271441.1">
    <property type="nucleotide sequence ID" value="NC_014376.1"/>
</dbReference>
<evidence type="ECO:0000256" key="1">
    <source>
        <dbReference type="SAM" id="Phobius"/>
    </source>
</evidence>
<evidence type="ECO:0000313" key="3">
    <source>
        <dbReference type="Proteomes" id="UP000001662"/>
    </source>
</evidence>
<evidence type="ECO:0000313" key="2">
    <source>
        <dbReference type="EMBL" id="ADL03346.1"/>
    </source>
</evidence>
<dbReference type="STRING" id="610130.Closa_0720"/>
<dbReference type="Proteomes" id="UP000001662">
    <property type="component" value="Chromosome"/>
</dbReference>
<dbReference type="KEGG" id="csh:Closa_0720"/>
<keyword evidence="3" id="KW-1185">Reference proteome</keyword>
<dbReference type="PaxDb" id="610130-Closa_0720"/>